<dbReference type="InterPro" id="IPR006315">
    <property type="entry name" value="OM_autotransptr_brl_dom"/>
</dbReference>
<feature type="domain" description="Outer membrane protein beta-barrel" evidence="7">
    <location>
        <begin position="12"/>
        <end position="227"/>
    </location>
</feature>
<comment type="similarity">
    <text evidence="5">Belongs to the Omp25/RopB family.</text>
</comment>
<dbReference type="NCBIfam" id="TIGR01414">
    <property type="entry name" value="autotrans_barl"/>
    <property type="match status" value="1"/>
</dbReference>
<dbReference type="Gene3D" id="2.40.160.20">
    <property type="match status" value="1"/>
</dbReference>
<dbReference type="OrthoDB" id="7946393at2"/>
<evidence type="ECO:0000256" key="1">
    <source>
        <dbReference type="ARBA" id="ARBA00004442"/>
    </source>
</evidence>
<dbReference type="STRING" id="665118.SAMN02983003_2227"/>
<evidence type="ECO:0000256" key="3">
    <source>
        <dbReference type="ARBA" id="ARBA00023136"/>
    </source>
</evidence>
<dbReference type="EMBL" id="FPKU01000002">
    <property type="protein sequence ID" value="SFZ84813.1"/>
    <property type="molecule type" value="Genomic_DNA"/>
</dbReference>
<evidence type="ECO:0000256" key="4">
    <source>
        <dbReference type="ARBA" id="ARBA00023237"/>
    </source>
</evidence>
<evidence type="ECO:0000259" key="7">
    <source>
        <dbReference type="Pfam" id="PF13505"/>
    </source>
</evidence>
<dbReference type="InterPro" id="IPR011250">
    <property type="entry name" value="OMP/PagP_B-barrel"/>
</dbReference>
<dbReference type="InterPro" id="IPR027385">
    <property type="entry name" value="Beta-barrel_OMP"/>
</dbReference>
<dbReference type="InterPro" id="IPR051692">
    <property type="entry name" value="OMP-like"/>
</dbReference>
<organism evidence="8 9">
    <name type="scientific">Devosia enhydra</name>
    <dbReference type="NCBI Taxonomy" id="665118"/>
    <lineage>
        <taxon>Bacteria</taxon>
        <taxon>Pseudomonadati</taxon>
        <taxon>Pseudomonadota</taxon>
        <taxon>Alphaproteobacteria</taxon>
        <taxon>Hyphomicrobiales</taxon>
        <taxon>Devosiaceae</taxon>
        <taxon>Devosia</taxon>
    </lineage>
</organism>
<evidence type="ECO:0000256" key="5">
    <source>
        <dbReference type="ARBA" id="ARBA00038306"/>
    </source>
</evidence>
<feature type="chain" id="PRO_5013040944" evidence="6">
    <location>
        <begin position="24"/>
        <end position="227"/>
    </location>
</feature>
<evidence type="ECO:0000256" key="6">
    <source>
        <dbReference type="SAM" id="SignalP"/>
    </source>
</evidence>
<evidence type="ECO:0000313" key="9">
    <source>
        <dbReference type="Proteomes" id="UP000183447"/>
    </source>
</evidence>
<dbReference type="Proteomes" id="UP000183447">
    <property type="component" value="Unassembled WGS sequence"/>
</dbReference>
<dbReference type="RefSeq" id="WP_072342723.1">
    <property type="nucleotide sequence ID" value="NZ_FPKU01000002.1"/>
</dbReference>
<keyword evidence="3" id="KW-0472">Membrane</keyword>
<gene>
    <name evidence="8" type="ORF">SAMN02983003_2227</name>
</gene>
<dbReference type="GO" id="GO:0009279">
    <property type="term" value="C:cell outer membrane"/>
    <property type="evidence" value="ECO:0007669"/>
    <property type="project" value="UniProtKB-SubCell"/>
</dbReference>
<evidence type="ECO:0000313" key="8">
    <source>
        <dbReference type="EMBL" id="SFZ84813.1"/>
    </source>
</evidence>
<evidence type="ECO:0000256" key="2">
    <source>
        <dbReference type="ARBA" id="ARBA00022729"/>
    </source>
</evidence>
<name>A0A1K2HY54_9HYPH</name>
<dbReference type="SUPFAM" id="SSF56925">
    <property type="entry name" value="OMPA-like"/>
    <property type="match status" value="1"/>
</dbReference>
<reference evidence="8 9" key="1">
    <citation type="submission" date="2016-11" db="EMBL/GenBank/DDBJ databases">
        <authorList>
            <person name="Jaros S."/>
            <person name="Januszkiewicz K."/>
            <person name="Wedrychowicz H."/>
        </authorList>
    </citation>
    <scope>NUCLEOTIDE SEQUENCE [LARGE SCALE GENOMIC DNA]</scope>
    <source>
        <strain evidence="8 9">ATCC 23634</strain>
    </source>
</reference>
<keyword evidence="2 6" id="KW-0732">Signal</keyword>
<dbReference type="AlphaFoldDB" id="A0A1K2HY54"/>
<dbReference type="Pfam" id="PF13505">
    <property type="entry name" value="OMP_b-brl"/>
    <property type="match status" value="1"/>
</dbReference>
<proteinExistence type="inferred from homology"/>
<keyword evidence="4" id="KW-0998">Cell outer membrane</keyword>
<keyword evidence="9" id="KW-1185">Reference proteome</keyword>
<sequence>MNIALKLGASVATLAVLTVSAHAADLYVPQQPFIPESPAMSWTGGYVGGHVGYGFGSVDGTITAGGTGSAEFDTEGWVAGVQAGYNHDLGGIVIGVEGDIAWADINGSIPNGGSPGTIYNSIDWLATLRGRVGFAADAFLVYATGGVAFAGGTTGIDFVGGPSFEGNATHTGWVVGLGAEAMVAENVSLKAEYLYHDLGTASYDAAPFSADAAITVSTIKIGANFHF</sequence>
<dbReference type="PANTHER" id="PTHR34001">
    <property type="entry name" value="BLL7405 PROTEIN"/>
    <property type="match status" value="1"/>
</dbReference>
<comment type="subcellular location">
    <subcellularLocation>
        <location evidence="1">Cell outer membrane</location>
    </subcellularLocation>
</comment>
<dbReference type="PANTHER" id="PTHR34001:SF3">
    <property type="entry name" value="BLL7405 PROTEIN"/>
    <property type="match status" value="1"/>
</dbReference>
<feature type="signal peptide" evidence="6">
    <location>
        <begin position="1"/>
        <end position="23"/>
    </location>
</feature>
<accession>A0A1K2HY54</accession>
<protein>
    <submittedName>
        <fullName evidence="8">Outer membrane immunogenic protein</fullName>
    </submittedName>
</protein>